<dbReference type="PANTHER" id="PTHR31017">
    <property type="entry name" value="LATE SECRETORY PATHWAY PROTEIN AVL9-RELATED"/>
    <property type="match status" value="1"/>
</dbReference>
<gene>
    <name evidence="4" type="ORF">P5673_011690</name>
</gene>
<protein>
    <submittedName>
        <fullName evidence="4">Late secretory pathway protein AVL9-like protein</fullName>
    </submittedName>
</protein>
<dbReference type="InterPro" id="IPR051731">
    <property type="entry name" value="DENND11/AVL9_GEFs"/>
</dbReference>
<dbReference type="InterPro" id="IPR018307">
    <property type="entry name" value="ABL9/DENND6_dom"/>
</dbReference>
<feature type="compositionally biased region" description="Basic and acidic residues" evidence="2">
    <location>
        <begin position="458"/>
        <end position="476"/>
    </location>
</feature>
<organism evidence="4 5">
    <name type="scientific">Acropora cervicornis</name>
    <name type="common">Staghorn coral</name>
    <dbReference type="NCBI Taxonomy" id="6130"/>
    <lineage>
        <taxon>Eukaryota</taxon>
        <taxon>Metazoa</taxon>
        <taxon>Cnidaria</taxon>
        <taxon>Anthozoa</taxon>
        <taxon>Hexacorallia</taxon>
        <taxon>Scleractinia</taxon>
        <taxon>Astrocoeniina</taxon>
        <taxon>Acroporidae</taxon>
        <taxon>Acropora</taxon>
    </lineage>
</organism>
<reference evidence="4" key="1">
    <citation type="journal article" date="2023" name="G3 (Bethesda)">
        <title>Whole genome assembly and annotation of the endangered Caribbean coral Acropora cervicornis.</title>
        <authorList>
            <person name="Selwyn J.D."/>
            <person name="Vollmer S.V."/>
        </authorList>
    </citation>
    <scope>NUCLEOTIDE SEQUENCE</scope>
    <source>
        <strain evidence="4">K2</strain>
    </source>
</reference>
<dbReference type="PANTHER" id="PTHR31017:SF1">
    <property type="entry name" value="LATE SECRETORY PATHWAY PROTEIN AVL9 HOMOLOG"/>
    <property type="match status" value="1"/>
</dbReference>
<reference evidence="4" key="2">
    <citation type="journal article" date="2023" name="Science">
        <title>Genomic signatures of disease resistance in endangered staghorn corals.</title>
        <authorList>
            <person name="Vollmer S.V."/>
            <person name="Selwyn J.D."/>
            <person name="Despard B.A."/>
            <person name="Roesel C.L."/>
        </authorList>
    </citation>
    <scope>NUCLEOTIDE SEQUENCE</scope>
    <source>
        <strain evidence="4">K2</strain>
    </source>
</reference>
<dbReference type="PROSITE" id="PS50211">
    <property type="entry name" value="DENN"/>
    <property type="match status" value="1"/>
</dbReference>
<evidence type="ECO:0000259" key="3">
    <source>
        <dbReference type="PROSITE" id="PS50211"/>
    </source>
</evidence>
<dbReference type="Proteomes" id="UP001249851">
    <property type="component" value="Unassembled WGS sequence"/>
</dbReference>
<dbReference type="InterPro" id="IPR037516">
    <property type="entry name" value="Tripartite_DENN"/>
</dbReference>
<evidence type="ECO:0000256" key="1">
    <source>
        <dbReference type="ARBA" id="ARBA00038178"/>
    </source>
</evidence>
<dbReference type="GO" id="GO:0005737">
    <property type="term" value="C:cytoplasm"/>
    <property type="evidence" value="ECO:0007669"/>
    <property type="project" value="TreeGrafter"/>
</dbReference>
<evidence type="ECO:0000256" key="2">
    <source>
        <dbReference type="SAM" id="MobiDB-lite"/>
    </source>
</evidence>
<name>A0AAD9V8T4_ACRCE</name>
<comment type="caution">
    <text evidence="4">The sequence shown here is derived from an EMBL/GenBank/DDBJ whole genome shotgun (WGS) entry which is preliminary data.</text>
</comment>
<feature type="domain" description="UDENN" evidence="3">
    <location>
        <begin position="11"/>
        <end position="413"/>
    </location>
</feature>
<dbReference type="EMBL" id="JARQWQ010000021">
    <property type="protein sequence ID" value="KAK2564980.1"/>
    <property type="molecule type" value="Genomic_DNA"/>
</dbReference>
<sequence>MALKDPERFILHVCVVGFHHQRGCEVEFTFPPIGKSQDTKLPSEWRFLPFLALPDGAHNCEQDSSYFHLPALSTDNGSQSTVFGVSCFKQIDSKELKNKMDDVTRSTVQKSVCVLSYLPLYGYLKEKIQVATRVYFNEKDFARTEILEQLYRSLNMSVSPSLMEESLLFVGLSAIELLTTFRHRVLVLFKLLLLEKRVMFHGFPVGNLCTQLLSLVSLFPKMLQSGLAHAVPRESNVVTSENDVFHPSHTAESSEEMSVNIFGFPLAIFTKLQNGTVEIHDPELEEQLSLSTADLRFADYLIHHVNEYTEKGEQEAGWDGSEEWIRAQFKLYLLSLLSTIQHTDGEGMTNYNEQFVEAWRQTTNFQIWNGKEHAGIDDVHAGHPFQGQLGLSDIKIRLANVMQDVASKSERGRKIEQAVSQTRKAVGVAIDSARSFVASWLTELTQPHSEDLEEKEIEEEKEHKESIEDIQSIEKS</sequence>
<dbReference type="AlphaFoldDB" id="A0AAD9V8T4"/>
<proteinExistence type="inferred from homology"/>
<accession>A0AAD9V8T4</accession>
<feature type="region of interest" description="Disordered" evidence="2">
    <location>
        <begin position="447"/>
        <end position="476"/>
    </location>
</feature>
<dbReference type="Pfam" id="PF09794">
    <property type="entry name" value="Avl9"/>
    <property type="match status" value="2"/>
</dbReference>
<comment type="similarity">
    <text evidence="1">Belongs to the AVL9 family.</text>
</comment>
<evidence type="ECO:0000313" key="4">
    <source>
        <dbReference type="EMBL" id="KAK2564980.1"/>
    </source>
</evidence>
<evidence type="ECO:0000313" key="5">
    <source>
        <dbReference type="Proteomes" id="UP001249851"/>
    </source>
</evidence>
<keyword evidence="5" id="KW-1185">Reference proteome</keyword>